<organism evidence="2 3">
    <name type="scientific">Amanita thiersii Skay4041</name>
    <dbReference type="NCBI Taxonomy" id="703135"/>
    <lineage>
        <taxon>Eukaryota</taxon>
        <taxon>Fungi</taxon>
        <taxon>Dikarya</taxon>
        <taxon>Basidiomycota</taxon>
        <taxon>Agaricomycotina</taxon>
        <taxon>Agaricomycetes</taxon>
        <taxon>Agaricomycetidae</taxon>
        <taxon>Agaricales</taxon>
        <taxon>Pluteineae</taxon>
        <taxon>Amanitaceae</taxon>
        <taxon>Amanita</taxon>
    </lineage>
</organism>
<feature type="region of interest" description="Disordered" evidence="1">
    <location>
        <begin position="42"/>
        <end position="63"/>
    </location>
</feature>
<dbReference type="OrthoDB" id="10252718at2759"/>
<keyword evidence="3" id="KW-1185">Reference proteome</keyword>
<name>A0A2A9NVJ3_9AGAR</name>
<dbReference type="EMBL" id="KZ301985">
    <property type="protein sequence ID" value="PFH51692.1"/>
    <property type="molecule type" value="Genomic_DNA"/>
</dbReference>
<dbReference type="InterPro" id="IPR013870">
    <property type="entry name" value="Ribosomal_mL54"/>
</dbReference>
<gene>
    <name evidence="2" type="ORF">AMATHDRAFT_142022</name>
</gene>
<feature type="non-terminal residue" evidence="2">
    <location>
        <position position="1"/>
    </location>
</feature>
<reference evidence="2 3" key="1">
    <citation type="submission" date="2014-02" db="EMBL/GenBank/DDBJ databases">
        <title>Transposable element dynamics among asymbiotic and ectomycorrhizal Amanita fungi.</title>
        <authorList>
            <consortium name="DOE Joint Genome Institute"/>
            <person name="Hess J."/>
            <person name="Skrede I."/>
            <person name="Wolfe B."/>
            <person name="LaButti K."/>
            <person name="Ohm R.A."/>
            <person name="Grigoriev I.V."/>
            <person name="Pringle A."/>
        </authorList>
    </citation>
    <scope>NUCLEOTIDE SEQUENCE [LARGE SCALE GENOMIC DNA]</scope>
    <source>
        <strain evidence="2 3">SKay4041</strain>
    </source>
</reference>
<dbReference type="Pfam" id="PF08561">
    <property type="entry name" value="Ribosomal_L37"/>
    <property type="match status" value="1"/>
</dbReference>
<evidence type="ECO:0000313" key="2">
    <source>
        <dbReference type="EMBL" id="PFH51692.1"/>
    </source>
</evidence>
<proteinExistence type="predicted"/>
<sequence>VSICFYSTDLALPAYISQDPVIAQADGQYPEWLWMILRSKAWPDNGTGGKAEQVQRWQENRQG</sequence>
<evidence type="ECO:0000313" key="3">
    <source>
        <dbReference type="Proteomes" id="UP000242287"/>
    </source>
</evidence>
<evidence type="ECO:0000256" key="1">
    <source>
        <dbReference type="SAM" id="MobiDB-lite"/>
    </source>
</evidence>
<accession>A0A2A9NVJ3</accession>
<dbReference type="Proteomes" id="UP000242287">
    <property type="component" value="Unassembled WGS sequence"/>
</dbReference>
<protein>
    <submittedName>
        <fullName evidence="2">Uncharacterized protein</fullName>
    </submittedName>
</protein>
<dbReference type="STRING" id="703135.A0A2A9NVJ3"/>
<dbReference type="AlphaFoldDB" id="A0A2A9NVJ3"/>